<dbReference type="Gene3D" id="3.60.10.10">
    <property type="entry name" value="Endonuclease/exonuclease/phosphatase"/>
    <property type="match status" value="1"/>
</dbReference>
<name>A0ABR2AIF0_9ROSI</name>
<dbReference type="InterPro" id="IPR004808">
    <property type="entry name" value="AP_endonuc_1"/>
</dbReference>
<dbReference type="Pfam" id="PF03372">
    <property type="entry name" value="Exo_endo_phos"/>
    <property type="match status" value="1"/>
</dbReference>
<comment type="caution">
    <text evidence="1">The sequence shown here is derived from an EMBL/GenBank/DDBJ whole genome shotgun (WGS) entry which is preliminary data.</text>
</comment>
<dbReference type="InterPro" id="IPR005135">
    <property type="entry name" value="Endo/exonuclease/phosphatase"/>
</dbReference>
<organism evidence="1 2">
    <name type="scientific">Hibiscus sabdariffa</name>
    <name type="common">roselle</name>
    <dbReference type="NCBI Taxonomy" id="183260"/>
    <lineage>
        <taxon>Eukaryota</taxon>
        <taxon>Viridiplantae</taxon>
        <taxon>Streptophyta</taxon>
        <taxon>Embryophyta</taxon>
        <taxon>Tracheophyta</taxon>
        <taxon>Spermatophyta</taxon>
        <taxon>Magnoliopsida</taxon>
        <taxon>eudicotyledons</taxon>
        <taxon>Gunneridae</taxon>
        <taxon>Pentapetalae</taxon>
        <taxon>rosids</taxon>
        <taxon>malvids</taxon>
        <taxon>Malvales</taxon>
        <taxon>Malvaceae</taxon>
        <taxon>Malvoideae</taxon>
        <taxon>Hibiscus</taxon>
    </lineage>
</organism>
<evidence type="ECO:0000313" key="2">
    <source>
        <dbReference type="Proteomes" id="UP001472677"/>
    </source>
</evidence>
<keyword evidence="2" id="KW-1185">Reference proteome</keyword>
<dbReference type="EMBL" id="JBBPBM010000678">
    <property type="protein sequence ID" value="KAK8492901.1"/>
    <property type="molecule type" value="Genomic_DNA"/>
</dbReference>
<protein>
    <submittedName>
        <fullName evidence="1">Uncharacterized protein</fullName>
    </submittedName>
</protein>
<dbReference type="InterPro" id="IPR036691">
    <property type="entry name" value="Endo/exonu/phosph_ase_sf"/>
</dbReference>
<dbReference type="Proteomes" id="UP001472677">
    <property type="component" value="Unassembled WGS sequence"/>
</dbReference>
<dbReference type="PANTHER" id="PTHR22748">
    <property type="entry name" value="AP ENDONUCLEASE"/>
    <property type="match status" value="1"/>
</dbReference>
<proteinExistence type="predicted"/>
<dbReference type="PANTHER" id="PTHR22748:SF11">
    <property type="entry name" value="OS07G0184032 PROTEIN"/>
    <property type="match status" value="1"/>
</dbReference>
<evidence type="ECO:0000313" key="1">
    <source>
        <dbReference type="EMBL" id="KAK8492901.1"/>
    </source>
</evidence>
<reference evidence="1 2" key="1">
    <citation type="journal article" date="2024" name="G3 (Bethesda)">
        <title>Genome assembly of Hibiscus sabdariffa L. provides insights into metabolisms of medicinal natural products.</title>
        <authorList>
            <person name="Kim T."/>
        </authorList>
    </citation>
    <scope>NUCLEOTIDE SEQUENCE [LARGE SCALE GENOMIC DNA]</scope>
    <source>
        <strain evidence="1">TK-2024</strain>
        <tissue evidence="1">Old leaves</tissue>
    </source>
</reference>
<gene>
    <name evidence="1" type="ORF">V6N12_017723</name>
</gene>
<dbReference type="SUPFAM" id="SSF56219">
    <property type="entry name" value="DNase I-like"/>
    <property type="match status" value="1"/>
</dbReference>
<accession>A0ABR2AIF0</accession>
<sequence length="209" mass="23608">MNCSAISWNVRGLGRPEKVRAVRRLFMEHKPCFAFLQETKLSELYPVVDRKLFFSQGVEIVLSPSIGAAEGLISMWNRDAFVVSSLVVSQRFVAITGHFKILKIDCRFLNIYGPSVEAEKGQFFAEVTEFLDKNKQPWCVCGDFNAYLHPGEKCGGPVNVAAMEVFRRFIQESCLADITLKGGEYTWSNGKDPPTLVRLDRFLVNADFL</sequence>